<dbReference type="EMBL" id="JAEMNX010000002">
    <property type="protein sequence ID" value="MBJ7536571.1"/>
    <property type="molecule type" value="Genomic_DNA"/>
</dbReference>
<evidence type="ECO:0000259" key="10">
    <source>
        <dbReference type="Pfam" id="PF04290"/>
    </source>
</evidence>
<evidence type="ECO:0000313" key="12">
    <source>
        <dbReference type="Proteomes" id="UP000628710"/>
    </source>
</evidence>
<keyword evidence="4 9" id="KW-0997">Cell inner membrane</keyword>
<comment type="subcellular location">
    <subcellularLocation>
        <location evidence="1 9">Cell inner membrane</location>
        <topology evidence="1 9">Multi-pass membrane protein</topology>
    </subcellularLocation>
</comment>
<evidence type="ECO:0000256" key="2">
    <source>
        <dbReference type="ARBA" id="ARBA00022448"/>
    </source>
</evidence>
<organism evidence="11 12">
    <name type="scientific">Marinomonas transparens</name>
    <dbReference type="NCBI Taxonomy" id="2795388"/>
    <lineage>
        <taxon>Bacteria</taxon>
        <taxon>Pseudomonadati</taxon>
        <taxon>Pseudomonadota</taxon>
        <taxon>Gammaproteobacteria</taxon>
        <taxon>Oceanospirillales</taxon>
        <taxon>Oceanospirillaceae</taxon>
        <taxon>Marinomonas</taxon>
    </lineage>
</organism>
<dbReference type="InterPro" id="IPR007387">
    <property type="entry name" value="TRAP_DctQ"/>
</dbReference>
<dbReference type="GO" id="GO:0022857">
    <property type="term" value="F:transmembrane transporter activity"/>
    <property type="evidence" value="ECO:0007669"/>
    <property type="project" value="UniProtKB-UniRule"/>
</dbReference>
<feature type="transmembrane region" description="Helical" evidence="9">
    <location>
        <begin position="20"/>
        <end position="45"/>
    </location>
</feature>
<evidence type="ECO:0000256" key="6">
    <source>
        <dbReference type="ARBA" id="ARBA00022989"/>
    </source>
</evidence>
<name>A0A934JQU5_9GAMM</name>
<gene>
    <name evidence="11" type="ORF">I8J31_02620</name>
</gene>
<evidence type="ECO:0000256" key="7">
    <source>
        <dbReference type="ARBA" id="ARBA00023136"/>
    </source>
</evidence>
<evidence type="ECO:0000256" key="3">
    <source>
        <dbReference type="ARBA" id="ARBA00022475"/>
    </source>
</evidence>
<dbReference type="Pfam" id="PF04290">
    <property type="entry name" value="DctQ"/>
    <property type="match status" value="1"/>
</dbReference>
<keyword evidence="5 9" id="KW-0812">Transmembrane</keyword>
<keyword evidence="2 9" id="KW-0813">Transport</keyword>
<feature type="transmembrane region" description="Helical" evidence="9">
    <location>
        <begin position="90"/>
        <end position="111"/>
    </location>
</feature>
<dbReference type="GO" id="GO:0015740">
    <property type="term" value="P:C4-dicarboxylate transport"/>
    <property type="evidence" value="ECO:0007669"/>
    <property type="project" value="TreeGrafter"/>
</dbReference>
<feature type="transmembrane region" description="Helical" evidence="9">
    <location>
        <begin position="51"/>
        <end position="69"/>
    </location>
</feature>
<dbReference type="GO" id="GO:0005886">
    <property type="term" value="C:plasma membrane"/>
    <property type="evidence" value="ECO:0007669"/>
    <property type="project" value="UniProtKB-SubCell"/>
</dbReference>
<comment type="similarity">
    <text evidence="8 9">Belongs to the TRAP transporter small permease family.</text>
</comment>
<dbReference type="InterPro" id="IPR055348">
    <property type="entry name" value="DctQ"/>
</dbReference>
<proteinExistence type="inferred from homology"/>
<keyword evidence="7 9" id="KW-0472">Membrane</keyword>
<keyword evidence="12" id="KW-1185">Reference proteome</keyword>
<dbReference type="PANTHER" id="PTHR35011">
    <property type="entry name" value="2,3-DIKETO-L-GULONATE TRAP TRANSPORTER SMALL PERMEASE PROTEIN YIAM"/>
    <property type="match status" value="1"/>
</dbReference>
<dbReference type="RefSeq" id="WP_199466752.1">
    <property type="nucleotide sequence ID" value="NZ_JAEMNX010000002.1"/>
</dbReference>
<reference evidence="11" key="1">
    <citation type="submission" date="2020-12" db="EMBL/GenBank/DDBJ databases">
        <title>Marinomonas arctica sp. nov., a psychrotolerant bacterium isolated from the Arctic.</title>
        <authorList>
            <person name="Zhang Y."/>
        </authorList>
    </citation>
    <scope>NUCLEOTIDE SEQUENCE</scope>
    <source>
        <strain evidence="11">C1424</strain>
    </source>
</reference>
<evidence type="ECO:0000256" key="8">
    <source>
        <dbReference type="ARBA" id="ARBA00038436"/>
    </source>
</evidence>
<feature type="transmembrane region" description="Helical" evidence="9">
    <location>
        <begin position="131"/>
        <end position="155"/>
    </location>
</feature>
<feature type="domain" description="Tripartite ATP-independent periplasmic transporters DctQ component" evidence="10">
    <location>
        <begin position="28"/>
        <end position="156"/>
    </location>
</feature>
<evidence type="ECO:0000256" key="9">
    <source>
        <dbReference type="RuleBase" id="RU369079"/>
    </source>
</evidence>
<dbReference type="Proteomes" id="UP000628710">
    <property type="component" value="Unassembled WGS sequence"/>
</dbReference>
<evidence type="ECO:0000256" key="4">
    <source>
        <dbReference type="ARBA" id="ARBA00022519"/>
    </source>
</evidence>
<accession>A0A934JQU5</accession>
<sequence>MFTPNLSSSLDRLYRIAGGLAAACLIAMTLCVITSIVSRLLSLYIPGLTEVAGYLMAAANCLALAYTFRNKAHIQVTLFVDKLPISGQRAMCLFALAVTAMVAIYLAYYMARLTYFSWEYHEVSDGSIAMPLWIPQIVVALGTIILAISLIHSFVEYSVMLLKGTTEESELVGIK</sequence>
<evidence type="ECO:0000256" key="1">
    <source>
        <dbReference type="ARBA" id="ARBA00004429"/>
    </source>
</evidence>
<keyword evidence="3" id="KW-1003">Cell membrane</keyword>
<keyword evidence="6 9" id="KW-1133">Transmembrane helix</keyword>
<comment type="function">
    <text evidence="9">Part of the tripartite ATP-independent periplasmic (TRAP) transport system.</text>
</comment>
<evidence type="ECO:0000313" key="11">
    <source>
        <dbReference type="EMBL" id="MBJ7536571.1"/>
    </source>
</evidence>
<evidence type="ECO:0000256" key="5">
    <source>
        <dbReference type="ARBA" id="ARBA00022692"/>
    </source>
</evidence>
<dbReference type="PANTHER" id="PTHR35011:SF10">
    <property type="entry name" value="TRAP TRANSPORTER SMALL PERMEASE PROTEIN"/>
    <property type="match status" value="1"/>
</dbReference>
<comment type="caution">
    <text evidence="11">The sequence shown here is derived from an EMBL/GenBank/DDBJ whole genome shotgun (WGS) entry which is preliminary data.</text>
</comment>
<comment type="subunit">
    <text evidence="9">The complex comprises the extracytoplasmic solute receptor protein and the two transmembrane proteins.</text>
</comment>
<protein>
    <recommendedName>
        <fullName evidence="9">TRAP transporter small permease protein</fullName>
    </recommendedName>
</protein>
<dbReference type="AlphaFoldDB" id="A0A934JQU5"/>